<dbReference type="Proteomes" id="UP000179106">
    <property type="component" value="Unassembled WGS sequence"/>
</dbReference>
<evidence type="ECO:0000256" key="1">
    <source>
        <dbReference type="SAM" id="MobiDB-lite"/>
    </source>
</evidence>
<reference evidence="3 4" key="1">
    <citation type="journal article" date="2016" name="Nat. Commun.">
        <title>Thousands of microbial genomes shed light on interconnected biogeochemical processes in an aquifer system.</title>
        <authorList>
            <person name="Anantharaman K."/>
            <person name="Brown C.T."/>
            <person name="Hug L.A."/>
            <person name="Sharon I."/>
            <person name="Castelle C.J."/>
            <person name="Probst A.J."/>
            <person name="Thomas B.C."/>
            <person name="Singh A."/>
            <person name="Wilkins M.J."/>
            <person name="Karaoz U."/>
            <person name="Brodie E.L."/>
            <person name="Williams K.H."/>
            <person name="Hubbard S.S."/>
            <person name="Banfield J.F."/>
        </authorList>
    </citation>
    <scope>NUCLEOTIDE SEQUENCE [LARGE SCALE GENOMIC DNA]</scope>
</reference>
<dbReference type="SUPFAM" id="SSF82171">
    <property type="entry name" value="DPP6 N-terminal domain-like"/>
    <property type="match status" value="1"/>
</dbReference>
<comment type="caution">
    <text evidence="3">The sequence shown here is derived from an EMBL/GenBank/DDBJ whole genome shotgun (WGS) entry which is preliminary data.</text>
</comment>
<protein>
    <recommendedName>
        <fullName evidence="5">DUF5050 domain-containing protein</fullName>
    </recommendedName>
</protein>
<name>A0A1G2GR04_9BACT</name>
<feature type="transmembrane region" description="Helical" evidence="2">
    <location>
        <begin position="6"/>
        <end position="25"/>
    </location>
</feature>
<evidence type="ECO:0000256" key="2">
    <source>
        <dbReference type="SAM" id="Phobius"/>
    </source>
</evidence>
<proteinExistence type="predicted"/>
<sequence length="414" mass="44497">MRRYLYLFAIVLVIAIVILAGVLVARRVGPGAEPVDTGGGSSTPGGLPVAPPSNANENVQGNTGASGEAATNYEGQKFSVIAENKALGFFVNTDASVVLVQPDGQIMKAQGGQVSPLSSSPVANLIAASFSFDGKKILAVFGDRRSPETSIFDVTSKTWRPLPPNIQSPSWSPTNYQIAYLGERNGSGMIFTLDTSKTAGVPQEILKINIQDAQLRWIAQNQIILSDRGSAFTNGSVWNLNIKNKTLVPLVVENPGLDSIWEGQYGLVFTADRDLRGGRLSLLDAVGNLLHEMAFSTLPAKCVFDTETITPITTAPGTKKTTSTASTTAINKTLYCAIPKDVESFQAVALPDSYFRKELFTQDEFYAVNVSDGKTEAVSGVKNLSIDATNLKVFNNTLFFINRLDEKLYAISLD</sequence>
<dbReference type="InterPro" id="IPR011042">
    <property type="entry name" value="6-blade_b-propeller_TolB-like"/>
</dbReference>
<keyword evidence="2" id="KW-0472">Membrane</keyword>
<feature type="region of interest" description="Disordered" evidence="1">
    <location>
        <begin position="33"/>
        <end position="68"/>
    </location>
</feature>
<keyword evidence="2" id="KW-0812">Transmembrane</keyword>
<evidence type="ECO:0008006" key="5">
    <source>
        <dbReference type="Google" id="ProtNLM"/>
    </source>
</evidence>
<dbReference type="EMBL" id="MHNW01000043">
    <property type="protein sequence ID" value="OGZ52584.1"/>
    <property type="molecule type" value="Genomic_DNA"/>
</dbReference>
<accession>A0A1G2GR04</accession>
<dbReference type="STRING" id="1802126.A3B25_03955"/>
<feature type="compositionally biased region" description="Polar residues" evidence="1">
    <location>
        <begin position="53"/>
        <end position="65"/>
    </location>
</feature>
<dbReference type="Gene3D" id="2.120.10.30">
    <property type="entry name" value="TolB, C-terminal domain"/>
    <property type="match status" value="1"/>
</dbReference>
<organism evidence="3 4">
    <name type="scientific">Candidatus Ryanbacteria bacterium RIFCSPLOWO2_01_FULL_48_26</name>
    <dbReference type="NCBI Taxonomy" id="1802126"/>
    <lineage>
        <taxon>Bacteria</taxon>
        <taxon>Candidatus Ryaniibacteriota</taxon>
    </lineage>
</organism>
<evidence type="ECO:0000313" key="4">
    <source>
        <dbReference type="Proteomes" id="UP000179106"/>
    </source>
</evidence>
<dbReference type="AlphaFoldDB" id="A0A1G2GR04"/>
<evidence type="ECO:0000313" key="3">
    <source>
        <dbReference type="EMBL" id="OGZ52584.1"/>
    </source>
</evidence>
<keyword evidence="2" id="KW-1133">Transmembrane helix</keyword>
<gene>
    <name evidence="3" type="ORF">A3B25_03955</name>
</gene>